<organism evidence="3 4">
    <name type="scientific">Virgibacillus siamensis</name>
    <dbReference type="NCBI Taxonomy" id="480071"/>
    <lineage>
        <taxon>Bacteria</taxon>
        <taxon>Bacillati</taxon>
        <taxon>Bacillota</taxon>
        <taxon>Bacilli</taxon>
        <taxon>Bacillales</taxon>
        <taxon>Bacillaceae</taxon>
        <taxon>Virgibacillus</taxon>
    </lineage>
</organism>
<dbReference type="EMBL" id="BAAADS010000016">
    <property type="protein sequence ID" value="GAA0605984.1"/>
    <property type="molecule type" value="Genomic_DNA"/>
</dbReference>
<dbReference type="PROSITE" id="PS52050">
    <property type="entry name" value="WYL"/>
    <property type="match status" value="1"/>
</dbReference>
<dbReference type="PANTHER" id="PTHR34580">
    <property type="match status" value="1"/>
</dbReference>
<dbReference type="PANTHER" id="PTHR34580:SF1">
    <property type="entry name" value="PROTEIN PAFC"/>
    <property type="match status" value="1"/>
</dbReference>
<evidence type="ECO:0000313" key="3">
    <source>
        <dbReference type="EMBL" id="GAA0605984.1"/>
    </source>
</evidence>
<dbReference type="RefSeq" id="WP_343813359.1">
    <property type="nucleotide sequence ID" value="NZ_BAAADS010000016.1"/>
</dbReference>
<dbReference type="InterPro" id="IPR051534">
    <property type="entry name" value="CBASS_pafABC_assoc_protein"/>
</dbReference>
<sequence length="332" mass="39614">MERGGNYRLLNLRDILFEETDDMHELGISELSEKLKAYTGETAFDNRTIKRDLETLEETDFEVVQNTGRYGKIHFSHQTRLFETYQLRLIIDAILSAKFITTNEKEKLIQKVKNLTSKHIAKTLPEPILFSQSANMDYELVKLNIDCVHRAISECKVLTYKYGKFNVKKEFEYHRNAEQYYVEPYALIWQNDYYYLIGLFQETNELRHYRLDRIRNIQVSEQTFRKKNFNLQEYVDQSFHMFAGEEMRMKIRFDNSLVNVVLDRFGQEADIRELDDSHFVLSTRVKLSEGLINWILTWGHKAKVLSPDHLVDRVREKVERMYAVYMEQQKNG</sequence>
<dbReference type="Pfam" id="PF25583">
    <property type="entry name" value="WCX"/>
    <property type="match status" value="1"/>
</dbReference>
<accession>A0ABP3RAN9</accession>
<comment type="caution">
    <text evidence="3">The sequence shown here is derived from an EMBL/GenBank/DDBJ whole genome shotgun (WGS) entry which is preliminary data.</text>
</comment>
<dbReference type="InterPro" id="IPR057727">
    <property type="entry name" value="WCX_dom"/>
</dbReference>
<name>A0ABP3RAN9_9BACI</name>
<dbReference type="InterPro" id="IPR026881">
    <property type="entry name" value="WYL_dom"/>
</dbReference>
<dbReference type="Proteomes" id="UP001500866">
    <property type="component" value="Unassembled WGS sequence"/>
</dbReference>
<feature type="domain" description="WCX" evidence="2">
    <location>
        <begin position="246"/>
        <end position="321"/>
    </location>
</feature>
<gene>
    <name evidence="3" type="ORF">GCM10009001_24050</name>
</gene>
<dbReference type="Pfam" id="PF13280">
    <property type="entry name" value="WYL"/>
    <property type="match status" value="1"/>
</dbReference>
<evidence type="ECO:0000313" key="4">
    <source>
        <dbReference type="Proteomes" id="UP001500866"/>
    </source>
</evidence>
<proteinExistence type="predicted"/>
<protein>
    <submittedName>
        <fullName evidence="3">WYL domain-containing transcriptional regulator</fullName>
    </submittedName>
</protein>
<evidence type="ECO:0000259" key="1">
    <source>
        <dbReference type="Pfam" id="PF13280"/>
    </source>
</evidence>
<feature type="domain" description="WYL" evidence="1">
    <location>
        <begin position="148"/>
        <end position="219"/>
    </location>
</feature>
<evidence type="ECO:0000259" key="2">
    <source>
        <dbReference type="Pfam" id="PF25583"/>
    </source>
</evidence>
<reference evidence="4" key="1">
    <citation type="journal article" date="2019" name="Int. J. Syst. Evol. Microbiol.">
        <title>The Global Catalogue of Microorganisms (GCM) 10K type strain sequencing project: providing services to taxonomists for standard genome sequencing and annotation.</title>
        <authorList>
            <consortium name="The Broad Institute Genomics Platform"/>
            <consortium name="The Broad Institute Genome Sequencing Center for Infectious Disease"/>
            <person name="Wu L."/>
            <person name="Ma J."/>
        </authorList>
    </citation>
    <scope>NUCLEOTIDE SEQUENCE [LARGE SCALE GENOMIC DNA]</scope>
    <source>
        <strain evidence="4">JCM 15395</strain>
    </source>
</reference>
<keyword evidence="4" id="KW-1185">Reference proteome</keyword>